<evidence type="ECO:0008006" key="4">
    <source>
        <dbReference type="Google" id="ProtNLM"/>
    </source>
</evidence>
<keyword evidence="3" id="KW-1185">Reference proteome</keyword>
<keyword evidence="1" id="KW-0732">Signal</keyword>
<sequence length="506" mass="58004">MLPIKPVCLALALFSTTSLACSGVPTAAFYYQPWGQGTKYIVEDSDGYGLYFPDIHLPQVKFKQLRRVPNGTDDEYDSPDDINNDFVRVDGGAYIRTNGGWRFDWLTDGRHILWAGKIVQNPQGTPKVDAATFRAWGRFAADKDSLYFDGERTDDNYGEKQVDMDSLQQVGGRMNSIDSADVLKDRRNLYFQGRWLGSAQGYSILDIKPWTRRPIIYSPNSCESESSPGPWDTIWRTKSQVFVNGDAINADPDTFHIVRWIAGSLLIYRDKDGEKRYAFGKDCRSTFDLQRDKVTWLTRDASRRGNDCRVATIPDVDPEYFRPLTGNVAQYQDSLYLVKYVSAVEKTLSVIHLPDPQQELQEGVNIIGNKVYFIARDDVTIFDINGHWMWFKNADGELSKRLAYDDKYMYFIGGGTITTFELKGKLTWFKTPGGKVSDTFAHDDKYIYFLDDALVNGGRRRNETRDMNKAYISEHGDLMTVEGTYYWLNNEFFQTSRYKRLLQSGE</sequence>
<dbReference type="EMBL" id="JACSQI010000001">
    <property type="protein sequence ID" value="MBD7971759.1"/>
    <property type="molecule type" value="Genomic_DNA"/>
</dbReference>
<protein>
    <recommendedName>
        <fullName evidence="4">DKNYY family protein</fullName>
    </recommendedName>
</protein>
<name>A0ABR8T8U9_9ESCH</name>
<evidence type="ECO:0000256" key="1">
    <source>
        <dbReference type="SAM" id="SignalP"/>
    </source>
</evidence>
<evidence type="ECO:0000313" key="2">
    <source>
        <dbReference type="EMBL" id="MBD7971759.1"/>
    </source>
</evidence>
<evidence type="ECO:0000313" key="3">
    <source>
        <dbReference type="Proteomes" id="UP000605603"/>
    </source>
</evidence>
<accession>A0ABR8T8U9</accession>
<dbReference type="Proteomes" id="UP000605603">
    <property type="component" value="Unassembled WGS sequence"/>
</dbReference>
<feature type="signal peptide" evidence="1">
    <location>
        <begin position="1"/>
        <end position="20"/>
    </location>
</feature>
<comment type="caution">
    <text evidence="2">The sequence shown here is derived from an EMBL/GenBank/DDBJ whole genome shotgun (WGS) entry which is preliminary data.</text>
</comment>
<dbReference type="PROSITE" id="PS51257">
    <property type="entry name" value="PROKAR_LIPOPROTEIN"/>
    <property type="match status" value="1"/>
</dbReference>
<gene>
    <name evidence="2" type="ORF">H9644_01755</name>
</gene>
<reference evidence="2 3" key="1">
    <citation type="submission" date="2020-08" db="EMBL/GenBank/DDBJ databases">
        <title>A Genomic Blueprint of the Chicken Gut Microbiome.</title>
        <authorList>
            <person name="Gilroy R."/>
            <person name="Ravi A."/>
            <person name="Getino M."/>
            <person name="Pursley I."/>
            <person name="Horton D.L."/>
            <person name="Alikhan N.-F."/>
            <person name="Baker D."/>
            <person name="Gharbi K."/>
            <person name="Hall N."/>
            <person name="Watson M."/>
            <person name="Adriaenssens E.M."/>
            <person name="Foster-Nyarko E."/>
            <person name="Jarju S."/>
            <person name="Secka A."/>
            <person name="Antonio M."/>
            <person name="Oren A."/>
            <person name="Chaudhuri R."/>
            <person name="La Ragione R.M."/>
            <person name="Hildebrand F."/>
            <person name="Pallen M.J."/>
        </authorList>
    </citation>
    <scope>NUCLEOTIDE SEQUENCE [LARGE SCALE GENOMIC DNA]</scope>
    <source>
        <strain evidence="2 3">Sa2BVA5</strain>
    </source>
</reference>
<proteinExistence type="predicted"/>
<dbReference type="SUPFAM" id="SSF63825">
    <property type="entry name" value="YWTD domain"/>
    <property type="match status" value="1"/>
</dbReference>
<organism evidence="2 3">
    <name type="scientific">Escherichia whittamii</name>
    <dbReference type="NCBI Taxonomy" id="2762229"/>
    <lineage>
        <taxon>Bacteria</taxon>
        <taxon>Pseudomonadati</taxon>
        <taxon>Pseudomonadota</taxon>
        <taxon>Gammaproteobacteria</taxon>
        <taxon>Enterobacterales</taxon>
        <taxon>Enterobacteriaceae</taxon>
        <taxon>Escherichia</taxon>
    </lineage>
</organism>
<feature type="chain" id="PRO_5045400679" description="DKNYY family protein" evidence="1">
    <location>
        <begin position="21"/>
        <end position="506"/>
    </location>
</feature>
<dbReference type="RefSeq" id="WP_191772853.1">
    <property type="nucleotide sequence ID" value="NZ_JACSQI010000001.1"/>
</dbReference>